<keyword evidence="11" id="KW-1185">Reference proteome</keyword>
<organism evidence="10 11">
    <name type="scientific">Tegillarca granosa</name>
    <name type="common">Malaysian cockle</name>
    <name type="synonym">Anadara granosa</name>
    <dbReference type="NCBI Taxonomy" id="220873"/>
    <lineage>
        <taxon>Eukaryota</taxon>
        <taxon>Metazoa</taxon>
        <taxon>Spiralia</taxon>
        <taxon>Lophotrochozoa</taxon>
        <taxon>Mollusca</taxon>
        <taxon>Bivalvia</taxon>
        <taxon>Autobranchia</taxon>
        <taxon>Pteriomorphia</taxon>
        <taxon>Arcoida</taxon>
        <taxon>Arcoidea</taxon>
        <taxon>Arcidae</taxon>
        <taxon>Tegillarca</taxon>
    </lineage>
</organism>
<dbReference type="SUPFAM" id="SSF144074">
    <property type="entry name" value="E2F-DP heterodimerization region"/>
    <property type="match status" value="1"/>
</dbReference>
<dbReference type="PANTHER" id="PTHR12548">
    <property type="entry name" value="TRANSCRIPTION FACTOR DP"/>
    <property type="match status" value="1"/>
</dbReference>
<evidence type="ECO:0000313" key="10">
    <source>
        <dbReference type="EMBL" id="KAJ8310374.1"/>
    </source>
</evidence>
<comment type="caution">
    <text evidence="10">The sequence shown here is derived from an EMBL/GenBank/DDBJ whole genome shotgun (WGS) entry which is preliminary data.</text>
</comment>
<evidence type="ECO:0000256" key="1">
    <source>
        <dbReference type="ARBA" id="ARBA00004123"/>
    </source>
</evidence>
<dbReference type="EMBL" id="JARBDR010000640">
    <property type="protein sequence ID" value="KAJ8310374.1"/>
    <property type="molecule type" value="Genomic_DNA"/>
</dbReference>
<dbReference type="InterPro" id="IPR036390">
    <property type="entry name" value="WH_DNA-bd_sf"/>
</dbReference>
<keyword evidence="5 7" id="KW-0804">Transcription</keyword>
<dbReference type="Gene3D" id="1.10.10.10">
    <property type="entry name" value="Winged helix-like DNA-binding domain superfamily/Winged helix DNA-binding domain"/>
    <property type="match status" value="1"/>
</dbReference>
<evidence type="ECO:0000256" key="5">
    <source>
        <dbReference type="ARBA" id="ARBA00023163"/>
    </source>
</evidence>
<dbReference type="InterPro" id="IPR014889">
    <property type="entry name" value="Transc_factor_DP_C"/>
</dbReference>
<name>A0ABQ9EYX7_TEGGR</name>
<comment type="subcellular location">
    <subcellularLocation>
        <location evidence="1 7">Nucleus</location>
    </subcellularLocation>
</comment>
<dbReference type="SMART" id="SM01372">
    <property type="entry name" value="E2F_TDP"/>
    <property type="match status" value="1"/>
</dbReference>
<feature type="domain" description="Transcription factor DP C-terminal" evidence="8">
    <location>
        <begin position="22"/>
        <end position="124"/>
    </location>
</feature>
<keyword evidence="6 7" id="KW-0539">Nucleus</keyword>
<dbReference type="PANTHER" id="PTHR12548:SF9">
    <property type="entry name" value="TRANSCRIPTION FACTOR DP"/>
    <property type="match status" value="1"/>
</dbReference>
<protein>
    <submittedName>
        <fullName evidence="10">Uncharacterized protein</fullName>
    </submittedName>
</protein>
<accession>A0ABQ9EYX7</accession>
<keyword evidence="4 7" id="KW-0238">DNA-binding</keyword>
<dbReference type="InterPro" id="IPR015648">
    <property type="entry name" value="Transcrpt_fac_DP"/>
</dbReference>
<dbReference type="SUPFAM" id="SSF46785">
    <property type="entry name" value="Winged helix' DNA-binding domain"/>
    <property type="match status" value="1"/>
</dbReference>
<evidence type="ECO:0000256" key="3">
    <source>
        <dbReference type="ARBA" id="ARBA00023015"/>
    </source>
</evidence>
<evidence type="ECO:0000313" key="11">
    <source>
        <dbReference type="Proteomes" id="UP001217089"/>
    </source>
</evidence>
<comment type="similarity">
    <text evidence="2 7">Belongs to the E2F/DP family.</text>
</comment>
<dbReference type="InterPro" id="IPR038168">
    <property type="entry name" value="TF_DP_C_sf"/>
</dbReference>
<keyword evidence="3 7" id="KW-0805">Transcription regulation</keyword>
<reference evidence="10 11" key="1">
    <citation type="submission" date="2022-12" db="EMBL/GenBank/DDBJ databases">
        <title>Chromosome-level genome of Tegillarca granosa.</title>
        <authorList>
            <person name="Kim J."/>
        </authorList>
    </citation>
    <scope>NUCLEOTIDE SEQUENCE [LARGE SCALE GENOMIC DNA]</scope>
    <source>
        <strain evidence="10">Teg-2019</strain>
        <tissue evidence="10">Adductor muscle</tissue>
    </source>
</reference>
<evidence type="ECO:0000256" key="4">
    <source>
        <dbReference type="ARBA" id="ARBA00023125"/>
    </source>
</evidence>
<proteinExistence type="inferred from homology"/>
<evidence type="ECO:0000259" key="8">
    <source>
        <dbReference type="SMART" id="SM01138"/>
    </source>
</evidence>
<dbReference type="InterPro" id="IPR003316">
    <property type="entry name" value="E2F_WHTH_DNA-bd_dom"/>
</dbReference>
<evidence type="ECO:0000259" key="9">
    <source>
        <dbReference type="SMART" id="SM01372"/>
    </source>
</evidence>
<dbReference type="SMART" id="SM01138">
    <property type="entry name" value="DP"/>
    <property type="match status" value="1"/>
</dbReference>
<dbReference type="Proteomes" id="UP001217089">
    <property type="component" value="Unassembled WGS sequence"/>
</dbReference>
<evidence type="ECO:0000256" key="2">
    <source>
        <dbReference type="ARBA" id="ARBA00010940"/>
    </source>
</evidence>
<dbReference type="Gene3D" id="1.20.140.80">
    <property type="entry name" value="Transcription factor DP"/>
    <property type="match status" value="1"/>
</dbReference>
<dbReference type="Pfam" id="PF08781">
    <property type="entry name" value="DP"/>
    <property type="match status" value="1"/>
</dbReference>
<sequence>MVNNRENKVKFTADQSSEVIFQAYDQKNIRRRVYDALNVLMAMNIISKEKKEIRWIGLPTNSAQECQNLELLFLLFTIHDDIEVLKRMGMALGLEKGQCPSSDLARAVKMVPKSLEPYVIDSLE</sequence>
<evidence type="ECO:0000256" key="7">
    <source>
        <dbReference type="RuleBase" id="RU003796"/>
    </source>
</evidence>
<dbReference type="InterPro" id="IPR036388">
    <property type="entry name" value="WH-like_DNA-bd_sf"/>
</dbReference>
<feature type="domain" description="E2F/DP family winged-helix DNA-binding" evidence="9">
    <location>
        <begin position="1"/>
        <end position="57"/>
    </location>
</feature>
<gene>
    <name evidence="10" type="ORF">KUTeg_012239</name>
</gene>
<dbReference type="InterPro" id="IPR037241">
    <property type="entry name" value="E2F-DP_heterodim"/>
</dbReference>
<evidence type="ECO:0000256" key="6">
    <source>
        <dbReference type="ARBA" id="ARBA00023242"/>
    </source>
</evidence>
<dbReference type="Pfam" id="PF02319">
    <property type="entry name" value="WHD_E2F_TDP"/>
    <property type="match status" value="1"/>
</dbReference>